<dbReference type="Proteomes" id="UP001152561">
    <property type="component" value="Unassembled WGS sequence"/>
</dbReference>
<reference evidence="2" key="1">
    <citation type="journal article" date="2023" name="Proc. Natl. Acad. Sci. U.S.A.">
        <title>Genomic and structural basis for evolution of tropane alkaloid biosynthesis.</title>
        <authorList>
            <person name="Wanga Y.-J."/>
            <person name="Taina T."/>
            <person name="Yua J.-Y."/>
            <person name="Lia J."/>
            <person name="Xua B."/>
            <person name="Chenc J."/>
            <person name="D'Auriad J.C."/>
            <person name="Huanga J.-P."/>
            <person name="Huanga S.-X."/>
        </authorList>
    </citation>
    <scope>NUCLEOTIDE SEQUENCE [LARGE SCALE GENOMIC DNA]</scope>
    <source>
        <strain evidence="2">cv. KIB-2019</strain>
    </source>
</reference>
<organism evidence="1 2">
    <name type="scientific">Anisodus acutangulus</name>
    <dbReference type="NCBI Taxonomy" id="402998"/>
    <lineage>
        <taxon>Eukaryota</taxon>
        <taxon>Viridiplantae</taxon>
        <taxon>Streptophyta</taxon>
        <taxon>Embryophyta</taxon>
        <taxon>Tracheophyta</taxon>
        <taxon>Spermatophyta</taxon>
        <taxon>Magnoliopsida</taxon>
        <taxon>eudicotyledons</taxon>
        <taxon>Gunneridae</taxon>
        <taxon>Pentapetalae</taxon>
        <taxon>asterids</taxon>
        <taxon>lamiids</taxon>
        <taxon>Solanales</taxon>
        <taxon>Solanaceae</taxon>
        <taxon>Solanoideae</taxon>
        <taxon>Hyoscyameae</taxon>
        <taxon>Anisodus</taxon>
    </lineage>
</organism>
<proteinExistence type="predicted"/>
<dbReference type="AlphaFoldDB" id="A0A9Q1M504"/>
<evidence type="ECO:0000313" key="2">
    <source>
        <dbReference type="Proteomes" id="UP001152561"/>
    </source>
</evidence>
<comment type="caution">
    <text evidence="1">The sequence shown here is derived from an EMBL/GenBank/DDBJ whole genome shotgun (WGS) entry which is preliminary data.</text>
</comment>
<protein>
    <submittedName>
        <fullName evidence="1">Uncharacterized protein</fullName>
    </submittedName>
</protein>
<keyword evidence="2" id="KW-1185">Reference proteome</keyword>
<sequence length="131" mass="14394">MIRPTWVTYKGKYALNWFGSVRYSGITLLNSKHLNYIHSTDAIQHGGNDDVVAAIELDVANSAEPAAPIEDVTIHTDLIDDDEMDNGGANVVDNGGAEVRVDMELELNDMPVELEEHSGLYASVNRKHDLS</sequence>
<accession>A0A9Q1M504</accession>
<evidence type="ECO:0000313" key="1">
    <source>
        <dbReference type="EMBL" id="KAJ8550176.1"/>
    </source>
</evidence>
<name>A0A9Q1M504_9SOLA</name>
<gene>
    <name evidence="1" type="ORF">K7X08_033883</name>
</gene>
<dbReference type="EMBL" id="JAJAGQ010000011">
    <property type="protein sequence ID" value="KAJ8550176.1"/>
    <property type="molecule type" value="Genomic_DNA"/>
</dbReference>